<evidence type="ECO:0000256" key="2">
    <source>
        <dbReference type="ARBA" id="ARBA00023172"/>
    </source>
</evidence>
<name>U2KSS4_9FIRM</name>
<dbReference type="InterPro" id="IPR013762">
    <property type="entry name" value="Integrase-like_cat_sf"/>
</dbReference>
<dbReference type="SUPFAM" id="SSF56349">
    <property type="entry name" value="DNA breaking-rejoining enzymes"/>
    <property type="match status" value="1"/>
</dbReference>
<dbReference type="PATRIC" id="fig|411473.3.peg.1389"/>
<dbReference type="Pfam" id="PF00589">
    <property type="entry name" value="Phage_integrase"/>
    <property type="match status" value="1"/>
</dbReference>
<dbReference type="Gene3D" id="1.10.150.130">
    <property type="match status" value="1"/>
</dbReference>
<dbReference type="InterPro" id="IPR002104">
    <property type="entry name" value="Integrase_catalytic"/>
</dbReference>
<dbReference type="GO" id="GO:0003677">
    <property type="term" value="F:DNA binding"/>
    <property type="evidence" value="ECO:0007669"/>
    <property type="project" value="UniProtKB-UniRule"/>
</dbReference>
<dbReference type="CDD" id="cd01189">
    <property type="entry name" value="INT_ICEBs1_C_like"/>
    <property type="match status" value="1"/>
</dbReference>
<evidence type="ECO:0000259" key="5">
    <source>
        <dbReference type="PROSITE" id="PS51900"/>
    </source>
</evidence>
<keyword evidence="1 3" id="KW-0238">DNA-binding</keyword>
<dbReference type="PROSITE" id="PS51900">
    <property type="entry name" value="CB"/>
    <property type="match status" value="1"/>
</dbReference>
<gene>
    <name evidence="6" type="ORF">RUMCAL_01701</name>
</gene>
<dbReference type="GO" id="GO:0015074">
    <property type="term" value="P:DNA integration"/>
    <property type="evidence" value="ECO:0007669"/>
    <property type="project" value="InterPro"/>
</dbReference>
<organism evidence="6 7">
    <name type="scientific">Ruminococcus callidus ATCC 27760</name>
    <dbReference type="NCBI Taxonomy" id="411473"/>
    <lineage>
        <taxon>Bacteria</taxon>
        <taxon>Bacillati</taxon>
        <taxon>Bacillota</taxon>
        <taxon>Clostridia</taxon>
        <taxon>Eubacteriales</taxon>
        <taxon>Oscillospiraceae</taxon>
        <taxon>Ruminococcus</taxon>
    </lineage>
</organism>
<dbReference type="PANTHER" id="PTHR30349:SF84">
    <property type="entry name" value="PHAGE-RELATED INTEGRASE"/>
    <property type="match status" value="1"/>
</dbReference>
<dbReference type="HOGENOM" id="CLU_027562_6_0_9"/>
<reference evidence="6 7" key="1">
    <citation type="submission" date="2013-07" db="EMBL/GenBank/DDBJ databases">
        <authorList>
            <person name="Weinstock G."/>
            <person name="Sodergren E."/>
            <person name="Wylie T."/>
            <person name="Fulton L."/>
            <person name="Fulton R."/>
            <person name="Fronick C."/>
            <person name="O'Laughlin M."/>
            <person name="Godfrey J."/>
            <person name="Miner T."/>
            <person name="Herter B."/>
            <person name="Appelbaum E."/>
            <person name="Cordes M."/>
            <person name="Lek S."/>
            <person name="Wollam A."/>
            <person name="Pepin K.H."/>
            <person name="Palsikar V.B."/>
            <person name="Mitreva M."/>
            <person name="Wilson R.K."/>
        </authorList>
    </citation>
    <scope>NUCLEOTIDE SEQUENCE [LARGE SCALE GENOMIC DNA]</scope>
    <source>
        <strain evidence="6 7">ATCC 27760</strain>
    </source>
</reference>
<dbReference type="EMBL" id="AWVF01000216">
    <property type="protein sequence ID" value="ERJ95110.1"/>
    <property type="molecule type" value="Genomic_DNA"/>
</dbReference>
<dbReference type="Gene3D" id="1.10.443.10">
    <property type="entry name" value="Intergrase catalytic core"/>
    <property type="match status" value="1"/>
</dbReference>
<evidence type="ECO:0000313" key="7">
    <source>
        <dbReference type="Proteomes" id="UP000016662"/>
    </source>
</evidence>
<dbReference type="InterPro" id="IPR050090">
    <property type="entry name" value="Tyrosine_recombinase_XerCD"/>
</dbReference>
<evidence type="ECO:0000256" key="1">
    <source>
        <dbReference type="ARBA" id="ARBA00023125"/>
    </source>
</evidence>
<dbReference type="InterPro" id="IPR010998">
    <property type="entry name" value="Integrase_recombinase_N"/>
</dbReference>
<dbReference type="eggNOG" id="COG0582">
    <property type="taxonomic scope" value="Bacteria"/>
</dbReference>
<evidence type="ECO:0000313" key="6">
    <source>
        <dbReference type="EMBL" id="ERJ95110.1"/>
    </source>
</evidence>
<protein>
    <submittedName>
        <fullName evidence="6">Site-specific recombinase, phage integrase family</fullName>
    </submittedName>
</protein>
<evidence type="ECO:0000256" key="3">
    <source>
        <dbReference type="PROSITE-ProRule" id="PRU01248"/>
    </source>
</evidence>
<dbReference type="PANTHER" id="PTHR30349">
    <property type="entry name" value="PHAGE INTEGRASE-RELATED"/>
    <property type="match status" value="1"/>
</dbReference>
<dbReference type="AlphaFoldDB" id="U2KSS4"/>
<dbReference type="PROSITE" id="PS51898">
    <property type="entry name" value="TYR_RECOMBINASE"/>
    <property type="match status" value="1"/>
</dbReference>
<dbReference type="InterPro" id="IPR011010">
    <property type="entry name" value="DNA_brk_join_enz"/>
</dbReference>
<keyword evidence="2" id="KW-0233">DNA recombination</keyword>
<dbReference type="InterPro" id="IPR044068">
    <property type="entry name" value="CB"/>
</dbReference>
<feature type="domain" description="Tyr recombinase" evidence="4">
    <location>
        <begin position="153"/>
        <end position="338"/>
    </location>
</feature>
<dbReference type="STRING" id="411473.RUMCAL_01701"/>
<sequence length="350" mass="40566">MKMKKTKLVIQQAENGTYFTQVSKGVRPDGKRNRRMFTGSTEDEVYFKATKWLKGIEEEKRNPYTVREAMLQFIDSRSRVLEPTTLCCYREMLRNKLQYIMDIKIEDLTARDIQIAINVDAQRLGYKSIKNAVGFLRAVLNANDITIKMGSIRLPKKEVRERRLPSADVIYAIVKGTSSELPVLLAMWLSLRIGEVAGLQFCDIDPVQMRLYVRREIVKVDSGWAEIDHCKTVKSMRYVNLPAYIYALIQQVPHQSGTDHIVPFTPNTIRKRFKKLLEAHGLEEIRFHDLRHIFASTTAMLNIPEKYAMEMGGWSTPDVYKNVYQETFDSERNKADSVIDGYFNEIIQNH</sequence>
<dbReference type="Proteomes" id="UP000016662">
    <property type="component" value="Unassembled WGS sequence"/>
</dbReference>
<keyword evidence="7" id="KW-1185">Reference proteome</keyword>
<dbReference type="GO" id="GO:0006310">
    <property type="term" value="P:DNA recombination"/>
    <property type="evidence" value="ECO:0007669"/>
    <property type="project" value="UniProtKB-KW"/>
</dbReference>
<dbReference type="OrthoDB" id="9785687at2"/>
<feature type="domain" description="Core-binding (CB)" evidence="5">
    <location>
        <begin position="64"/>
        <end position="144"/>
    </location>
</feature>
<comment type="caution">
    <text evidence="6">The sequence shown here is derived from an EMBL/GenBank/DDBJ whole genome shotgun (WGS) entry which is preliminary data.</text>
</comment>
<accession>U2KSS4</accession>
<proteinExistence type="predicted"/>
<evidence type="ECO:0000259" key="4">
    <source>
        <dbReference type="PROSITE" id="PS51898"/>
    </source>
</evidence>